<evidence type="ECO:0000313" key="2">
    <source>
        <dbReference type="EMBL" id="RZB75345.1"/>
    </source>
</evidence>
<dbReference type="Proteomes" id="UP000289340">
    <property type="component" value="Chromosome 12"/>
</dbReference>
<reference evidence="2 3" key="1">
    <citation type="submission" date="2018-09" db="EMBL/GenBank/DDBJ databases">
        <title>A high-quality reference genome of wild soybean provides a powerful tool to mine soybean genomes.</title>
        <authorList>
            <person name="Xie M."/>
            <person name="Chung C.Y.L."/>
            <person name="Li M.-W."/>
            <person name="Wong F.-L."/>
            <person name="Chan T.-F."/>
            <person name="Lam H.-M."/>
        </authorList>
    </citation>
    <scope>NUCLEOTIDE SEQUENCE [LARGE SCALE GENOMIC DNA]</scope>
    <source>
        <strain evidence="3">cv. W05</strain>
        <tissue evidence="2">Hypocotyl of etiolated seedlings</tissue>
    </source>
</reference>
<dbReference type="AlphaFoldDB" id="A0A445HPP1"/>
<evidence type="ECO:0000313" key="1">
    <source>
        <dbReference type="EMBL" id="RZB75344.1"/>
    </source>
</evidence>
<comment type="caution">
    <text evidence="2">The sequence shown here is derived from an EMBL/GenBank/DDBJ whole genome shotgun (WGS) entry which is preliminary data.</text>
</comment>
<gene>
    <name evidence="2" type="ORF">D0Y65_033992</name>
</gene>
<dbReference type="EMBL" id="QZWG01000012">
    <property type="protein sequence ID" value="RZB75344.1"/>
    <property type="molecule type" value="Genomic_DNA"/>
</dbReference>
<dbReference type="EMBL" id="QZWG01000012">
    <property type="protein sequence ID" value="RZB75345.1"/>
    <property type="molecule type" value="Genomic_DNA"/>
</dbReference>
<evidence type="ECO:0000313" key="3">
    <source>
        <dbReference type="Proteomes" id="UP000289340"/>
    </source>
</evidence>
<name>A0A445HPP1_GLYSO</name>
<organism evidence="2 3">
    <name type="scientific">Glycine soja</name>
    <name type="common">Wild soybean</name>
    <dbReference type="NCBI Taxonomy" id="3848"/>
    <lineage>
        <taxon>Eukaryota</taxon>
        <taxon>Viridiplantae</taxon>
        <taxon>Streptophyta</taxon>
        <taxon>Embryophyta</taxon>
        <taxon>Tracheophyta</taxon>
        <taxon>Spermatophyta</taxon>
        <taxon>Magnoliopsida</taxon>
        <taxon>eudicotyledons</taxon>
        <taxon>Gunneridae</taxon>
        <taxon>Pentapetalae</taxon>
        <taxon>rosids</taxon>
        <taxon>fabids</taxon>
        <taxon>Fabales</taxon>
        <taxon>Fabaceae</taxon>
        <taxon>Papilionoideae</taxon>
        <taxon>50 kb inversion clade</taxon>
        <taxon>NPAAA clade</taxon>
        <taxon>indigoferoid/millettioid clade</taxon>
        <taxon>Phaseoleae</taxon>
        <taxon>Glycine</taxon>
        <taxon>Glycine subgen. Soja</taxon>
    </lineage>
</organism>
<sequence>MPWSRVGGTKILGNDKVQGDLGFQLAHQLIKKALTIPGATVHWYDKPVGVPLDSFFYLGGPNIASEIYNKEYANARMCGEEKWRKTLVKFLSCMEWRTSTTLKAADLQGMEFATNG</sequence>
<keyword evidence="3" id="KW-1185">Reference proteome</keyword>
<dbReference type="Gramene" id="XM_028336818.1">
    <property type="protein sequence ID" value="XP_028192619.1"/>
    <property type="gene ID" value="LOC114378254"/>
</dbReference>
<protein>
    <submittedName>
        <fullName evidence="1">Glycerol-3-phosphate dehydrogenase [NAD(+)], cytosolic isoform A</fullName>
    </submittedName>
    <submittedName>
        <fullName evidence="2">Glycerol-3-phosphate dehydrogenase [NAD(+)], cytosolic isoform B</fullName>
    </submittedName>
</protein>
<proteinExistence type="predicted"/>
<accession>A0A445HPP1</accession>